<keyword evidence="2" id="KW-1185">Reference proteome</keyword>
<protein>
    <submittedName>
        <fullName evidence="1">Uncharacterized protein</fullName>
    </submittedName>
</protein>
<reference evidence="1 2" key="1">
    <citation type="submission" date="2024-05" db="EMBL/GenBank/DDBJ databases">
        <title>Genome sequencing and assembly of Indian major carp, Cirrhinus mrigala (Hamilton, 1822).</title>
        <authorList>
            <person name="Mohindra V."/>
            <person name="Chowdhury L.M."/>
            <person name="Lal K."/>
            <person name="Jena J.K."/>
        </authorList>
    </citation>
    <scope>NUCLEOTIDE SEQUENCE [LARGE SCALE GENOMIC DNA]</scope>
    <source>
        <strain evidence="1">CM1030</strain>
        <tissue evidence="1">Blood</tissue>
    </source>
</reference>
<feature type="non-terminal residue" evidence="1">
    <location>
        <position position="1"/>
    </location>
</feature>
<organism evidence="1 2">
    <name type="scientific">Cirrhinus mrigala</name>
    <name type="common">Mrigala</name>
    <dbReference type="NCBI Taxonomy" id="683832"/>
    <lineage>
        <taxon>Eukaryota</taxon>
        <taxon>Metazoa</taxon>
        <taxon>Chordata</taxon>
        <taxon>Craniata</taxon>
        <taxon>Vertebrata</taxon>
        <taxon>Euteleostomi</taxon>
        <taxon>Actinopterygii</taxon>
        <taxon>Neopterygii</taxon>
        <taxon>Teleostei</taxon>
        <taxon>Ostariophysi</taxon>
        <taxon>Cypriniformes</taxon>
        <taxon>Cyprinidae</taxon>
        <taxon>Labeoninae</taxon>
        <taxon>Labeonini</taxon>
        <taxon>Cirrhinus</taxon>
    </lineage>
</organism>
<accession>A0ABD0QBW0</accession>
<evidence type="ECO:0000313" key="1">
    <source>
        <dbReference type="EMBL" id="KAL0183743.1"/>
    </source>
</evidence>
<dbReference type="Pfam" id="PF15008">
    <property type="entry name" value="DUF4518"/>
    <property type="match status" value="1"/>
</dbReference>
<dbReference type="EMBL" id="JAMKFB020000009">
    <property type="protein sequence ID" value="KAL0183743.1"/>
    <property type="molecule type" value="Genomic_DNA"/>
</dbReference>
<evidence type="ECO:0000313" key="2">
    <source>
        <dbReference type="Proteomes" id="UP001529510"/>
    </source>
</evidence>
<sequence length="110" mass="12264">YTVVSNDVGDGLSDLPALGKQFCQWFFTLLNSQNPIQGQLAQDWDARLRLLLHTGDQRSDEFNGAEMDKSVCCSARTWRLGPSTVTMPALAFLRKCLGSFAHQWMIIAGK</sequence>
<dbReference type="AlphaFoldDB" id="A0ABD0QBW0"/>
<gene>
    <name evidence="1" type="ORF">M9458_019439</name>
</gene>
<dbReference type="InterPro" id="IPR026698">
    <property type="entry name" value="UPF_C3orf38"/>
</dbReference>
<proteinExistence type="predicted"/>
<dbReference type="Proteomes" id="UP001529510">
    <property type="component" value="Unassembled WGS sequence"/>
</dbReference>
<name>A0ABD0QBW0_CIRMR</name>
<comment type="caution">
    <text evidence="1">The sequence shown here is derived from an EMBL/GenBank/DDBJ whole genome shotgun (WGS) entry which is preliminary data.</text>
</comment>